<evidence type="ECO:0000313" key="1">
    <source>
        <dbReference type="EMBL" id="PIN97046.1"/>
    </source>
</evidence>
<organism evidence="1">
    <name type="scientific">Aquarana catesbeiana</name>
    <name type="common">American bullfrog</name>
    <name type="synonym">Rana catesbeiana</name>
    <dbReference type="NCBI Taxonomy" id="8400"/>
    <lineage>
        <taxon>Eukaryota</taxon>
        <taxon>Metazoa</taxon>
        <taxon>Chordata</taxon>
        <taxon>Craniata</taxon>
        <taxon>Vertebrata</taxon>
        <taxon>Euteleostomi</taxon>
        <taxon>Amphibia</taxon>
        <taxon>Batrachia</taxon>
        <taxon>Anura</taxon>
        <taxon>Neobatrachia</taxon>
        <taxon>Ranoidea</taxon>
        <taxon>Ranidae</taxon>
        <taxon>Aquarana</taxon>
    </lineage>
</organism>
<dbReference type="EMBL" id="KV923407">
    <property type="protein sequence ID" value="PIN97046.1"/>
    <property type="molecule type" value="Genomic_DNA"/>
</dbReference>
<name>A0A2G9P135_AQUCT</name>
<proteinExistence type="predicted"/>
<protein>
    <submittedName>
        <fullName evidence="1">Uncharacterized protein</fullName>
    </submittedName>
</protein>
<accession>A0A2G9P135</accession>
<gene>
    <name evidence="1" type="ORF">AB205_0203000</name>
</gene>
<reference evidence="1" key="1">
    <citation type="submission" date="2017-08" db="EMBL/GenBank/DDBJ databases">
        <title>Assembly of the North American Bullfrog Genome.</title>
        <authorList>
            <person name="Warren R.L."/>
            <person name="Vandervalk B.P."/>
            <person name="Kucuk E."/>
            <person name="Birol I."/>
            <person name="Helbing C."/>
            <person name="Pandoh P."/>
            <person name="Behsaz B."/>
            <person name="Mohamadi H."/>
            <person name="Chu J."/>
            <person name="Jackman S."/>
            <person name="Hammond S.A."/>
            <person name="Veldhoen N."/>
            <person name="Kirk H."/>
            <person name="Zhao Y."/>
            <person name="Coope R."/>
            <person name="Pleasance S."/>
            <person name="Moore R."/>
            <person name="Holt R."/>
        </authorList>
    </citation>
    <scope>NUCLEOTIDE SEQUENCE</scope>
    <source>
        <strain evidence="1">Bruno</strain>
        <tissue evidence="1">Liver</tissue>
    </source>
</reference>
<sequence>MMTALESRNVVISVVGTAGTQNQQSKPANAQT</sequence>
<dbReference type="AlphaFoldDB" id="A0A2G9P135"/>